<dbReference type="Proteomes" id="UP001172082">
    <property type="component" value="Unassembled WGS sequence"/>
</dbReference>
<evidence type="ECO:0000256" key="5">
    <source>
        <dbReference type="ARBA" id="ARBA00022618"/>
    </source>
</evidence>
<keyword evidence="8 9" id="KW-0131">Cell cycle</keyword>
<evidence type="ECO:0000313" key="14">
    <source>
        <dbReference type="Proteomes" id="UP001172082"/>
    </source>
</evidence>
<comment type="caution">
    <text evidence="13">The sequence shown here is derived from an EMBL/GenBank/DDBJ whole genome shotgun (WGS) entry which is preliminary data.</text>
</comment>
<feature type="domain" description="Mur ligase C-terminal" evidence="11">
    <location>
        <begin position="311"/>
        <end position="424"/>
    </location>
</feature>
<dbReference type="PROSITE" id="PS01011">
    <property type="entry name" value="FOLYLPOLYGLU_SYNT_1"/>
    <property type="match status" value="1"/>
</dbReference>
<sequence>MMDEKIVIIGGGESGVGAALLAKAKGHDVFLSDINSLSDENRNVLREHDIAFEEGVHTEEKIFQARTVVKSPGVPDGVPLIRKIKSLKIPVISEIEFAARFTRAKFIAITGTNGKTTTTLLTYHLLKESGFNVGLAGNVGESLAKQVVQDEFDYYVLELSSFQLDGMFDFKADVAILLNITPDHLDRYDDNLDNYIKSKFRIIQNMDVSDKFIYYQDDPNIHGYIIKNPVHVDRYPISLSKEKGGSVYLKDNVLVFEVSGKDHFEMETRHIPLKGFHNLINTMAAVTAAKFIGASLDQIKRAFGTFKNAAHRLEFVESINEVTFINDSKATNVDAVYYALGSFDQPLVWIAGGVDKGNDYDQISDLVRKHVKALICLGKDNRKLREAFSSIVDHIEETESIELAISNGYELANKGDVILLSPACASFDLFKNYEDRGEQFKKAVLKLKERINQAV</sequence>
<evidence type="ECO:0000256" key="9">
    <source>
        <dbReference type="HAMAP-Rule" id="MF_00639"/>
    </source>
</evidence>
<accession>A0ABT8KL37</accession>
<dbReference type="Gene3D" id="3.40.50.720">
    <property type="entry name" value="NAD(P)-binding Rossmann-like Domain"/>
    <property type="match status" value="1"/>
</dbReference>
<keyword evidence="3 9" id="KW-0963">Cytoplasm</keyword>
<dbReference type="Pfam" id="PF08245">
    <property type="entry name" value="Mur_ligase_M"/>
    <property type="match status" value="1"/>
</dbReference>
<dbReference type="InterPro" id="IPR005762">
    <property type="entry name" value="MurD"/>
</dbReference>
<dbReference type="InterPro" id="IPR036565">
    <property type="entry name" value="Mur-like_cat_sf"/>
</dbReference>
<dbReference type="PANTHER" id="PTHR43692:SF1">
    <property type="entry name" value="UDP-N-ACETYLMURAMOYLALANINE--D-GLUTAMATE LIGASE"/>
    <property type="match status" value="1"/>
</dbReference>
<keyword evidence="6 9" id="KW-0547">Nucleotide-binding</keyword>
<evidence type="ECO:0000256" key="7">
    <source>
        <dbReference type="ARBA" id="ARBA00022840"/>
    </source>
</evidence>
<dbReference type="InterPro" id="IPR036615">
    <property type="entry name" value="Mur_ligase_C_dom_sf"/>
</dbReference>
<evidence type="ECO:0000256" key="4">
    <source>
        <dbReference type="ARBA" id="ARBA00022598"/>
    </source>
</evidence>
<protein>
    <recommendedName>
        <fullName evidence="9 10">UDP-N-acetylmuramoylalanine--D-glutamate ligase</fullName>
        <ecNumber evidence="9 10">6.3.2.9</ecNumber>
    </recommendedName>
    <alternativeName>
        <fullName evidence="9">D-glutamic acid-adding enzyme</fullName>
    </alternativeName>
    <alternativeName>
        <fullName evidence="9">UDP-N-acetylmuramoyl-L-alanyl-D-glutamate synthetase</fullName>
    </alternativeName>
</protein>
<keyword evidence="14" id="KW-1185">Reference proteome</keyword>
<dbReference type="Gene3D" id="3.90.190.20">
    <property type="entry name" value="Mur ligase, C-terminal domain"/>
    <property type="match status" value="1"/>
</dbReference>
<feature type="domain" description="Mur ligase central" evidence="12">
    <location>
        <begin position="109"/>
        <end position="289"/>
    </location>
</feature>
<keyword evidence="7 9" id="KW-0067">ATP-binding</keyword>
<dbReference type="Pfam" id="PF02875">
    <property type="entry name" value="Mur_ligase_C"/>
    <property type="match status" value="1"/>
</dbReference>
<dbReference type="PANTHER" id="PTHR43692">
    <property type="entry name" value="UDP-N-ACETYLMURAMOYLALANINE--D-GLUTAMATE LIGASE"/>
    <property type="match status" value="1"/>
</dbReference>
<comment type="similarity">
    <text evidence="9">Belongs to the MurCDEF family.</text>
</comment>
<keyword evidence="4 9" id="KW-0436">Ligase</keyword>
<dbReference type="SUPFAM" id="SSF53244">
    <property type="entry name" value="MurD-like peptide ligases, peptide-binding domain"/>
    <property type="match status" value="1"/>
</dbReference>
<reference evidence="13" key="1">
    <citation type="submission" date="2023-06" db="EMBL/GenBank/DDBJ databases">
        <title>Genomic of Parafulvivirga corallium.</title>
        <authorList>
            <person name="Wang G."/>
        </authorList>
    </citation>
    <scope>NUCLEOTIDE SEQUENCE</scope>
    <source>
        <strain evidence="13">BMA10</strain>
    </source>
</reference>
<dbReference type="SUPFAM" id="SSF51984">
    <property type="entry name" value="MurCD N-terminal domain"/>
    <property type="match status" value="1"/>
</dbReference>
<dbReference type="Pfam" id="PF21377">
    <property type="entry name" value="MurD_N"/>
    <property type="match status" value="1"/>
</dbReference>
<evidence type="ECO:0000259" key="11">
    <source>
        <dbReference type="Pfam" id="PF02875"/>
    </source>
</evidence>
<evidence type="ECO:0000256" key="10">
    <source>
        <dbReference type="RuleBase" id="RU003664"/>
    </source>
</evidence>
<evidence type="ECO:0000256" key="2">
    <source>
        <dbReference type="ARBA" id="ARBA00004752"/>
    </source>
</evidence>
<dbReference type="GO" id="GO:0008764">
    <property type="term" value="F:UDP-N-acetylmuramoylalanine-D-glutamate ligase activity"/>
    <property type="evidence" value="ECO:0007669"/>
    <property type="project" value="UniProtKB-EC"/>
</dbReference>
<dbReference type="EC" id="6.3.2.9" evidence="9 10"/>
<dbReference type="InterPro" id="IPR013221">
    <property type="entry name" value="Mur_ligase_cen"/>
</dbReference>
<dbReference type="SUPFAM" id="SSF53623">
    <property type="entry name" value="MurD-like peptide ligases, catalytic domain"/>
    <property type="match status" value="1"/>
</dbReference>
<gene>
    <name evidence="9 13" type="primary">murD</name>
    <name evidence="13" type="ORF">QQ008_08670</name>
</gene>
<dbReference type="NCBIfam" id="TIGR01087">
    <property type="entry name" value="murD"/>
    <property type="match status" value="1"/>
</dbReference>
<comment type="catalytic activity">
    <reaction evidence="9 10">
        <text>UDP-N-acetyl-alpha-D-muramoyl-L-alanine + D-glutamate + ATP = UDP-N-acetyl-alpha-D-muramoyl-L-alanyl-D-glutamate + ADP + phosphate + H(+)</text>
        <dbReference type="Rhea" id="RHEA:16429"/>
        <dbReference type="ChEBI" id="CHEBI:15378"/>
        <dbReference type="ChEBI" id="CHEBI:29986"/>
        <dbReference type="ChEBI" id="CHEBI:30616"/>
        <dbReference type="ChEBI" id="CHEBI:43474"/>
        <dbReference type="ChEBI" id="CHEBI:83898"/>
        <dbReference type="ChEBI" id="CHEBI:83900"/>
        <dbReference type="ChEBI" id="CHEBI:456216"/>
        <dbReference type="EC" id="6.3.2.9"/>
    </reaction>
</comment>
<dbReference type="HAMAP" id="MF_00639">
    <property type="entry name" value="MurD"/>
    <property type="match status" value="1"/>
</dbReference>
<comment type="pathway">
    <text evidence="2 9 10">Cell wall biogenesis; peptidoglycan biosynthesis.</text>
</comment>
<dbReference type="Gene3D" id="3.40.1190.10">
    <property type="entry name" value="Mur-like, catalytic domain"/>
    <property type="match status" value="1"/>
</dbReference>
<evidence type="ECO:0000256" key="1">
    <source>
        <dbReference type="ARBA" id="ARBA00004496"/>
    </source>
</evidence>
<comment type="function">
    <text evidence="9 10">Cell wall formation. Catalyzes the addition of glutamate to the nucleotide precursor UDP-N-acetylmuramoyl-L-alanine (UMA).</text>
</comment>
<organism evidence="13 14">
    <name type="scientific">Splendidivirga corallicola</name>
    <dbReference type="NCBI Taxonomy" id="3051826"/>
    <lineage>
        <taxon>Bacteria</taxon>
        <taxon>Pseudomonadati</taxon>
        <taxon>Bacteroidota</taxon>
        <taxon>Cytophagia</taxon>
        <taxon>Cytophagales</taxon>
        <taxon>Splendidivirgaceae</taxon>
        <taxon>Splendidivirga</taxon>
    </lineage>
</organism>
<dbReference type="InterPro" id="IPR004101">
    <property type="entry name" value="Mur_ligase_C"/>
</dbReference>
<keyword evidence="5 9" id="KW-0132">Cell division</keyword>
<name>A0ABT8KL37_9BACT</name>
<keyword evidence="9 10" id="KW-0961">Cell wall biogenesis/degradation</keyword>
<evidence type="ECO:0000259" key="12">
    <source>
        <dbReference type="Pfam" id="PF08245"/>
    </source>
</evidence>
<dbReference type="EMBL" id="JAUJEA010000002">
    <property type="protein sequence ID" value="MDN5201432.1"/>
    <property type="molecule type" value="Genomic_DNA"/>
</dbReference>
<keyword evidence="9 10" id="KW-0133">Cell shape</keyword>
<evidence type="ECO:0000256" key="8">
    <source>
        <dbReference type="ARBA" id="ARBA00023306"/>
    </source>
</evidence>
<proteinExistence type="inferred from homology"/>
<comment type="subcellular location">
    <subcellularLocation>
        <location evidence="1 9 10">Cytoplasm</location>
    </subcellularLocation>
</comment>
<evidence type="ECO:0000313" key="13">
    <source>
        <dbReference type="EMBL" id="MDN5201432.1"/>
    </source>
</evidence>
<evidence type="ECO:0000256" key="3">
    <source>
        <dbReference type="ARBA" id="ARBA00022490"/>
    </source>
</evidence>
<evidence type="ECO:0000256" key="6">
    <source>
        <dbReference type="ARBA" id="ARBA00022741"/>
    </source>
</evidence>
<keyword evidence="9 10" id="KW-0573">Peptidoglycan synthesis</keyword>
<feature type="binding site" evidence="9">
    <location>
        <begin position="111"/>
        <end position="117"/>
    </location>
    <ligand>
        <name>ATP</name>
        <dbReference type="ChEBI" id="CHEBI:30616"/>
    </ligand>
</feature>
<dbReference type="InterPro" id="IPR018109">
    <property type="entry name" value="Folylpolyglutamate_synth_CS"/>
</dbReference>